<feature type="compositionally biased region" description="Pro residues" evidence="1">
    <location>
        <begin position="111"/>
        <end position="125"/>
    </location>
</feature>
<comment type="caution">
    <text evidence="2">The sequence shown here is derived from an EMBL/GenBank/DDBJ whole genome shotgun (WGS) entry which is preliminary data.</text>
</comment>
<reference evidence="2 3" key="1">
    <citation type="submission" date="2014-04" db="EMBL/GenBank/DDBJ databases">
        <title>Genome assembly of Hyalangium minutum DSM 14724.</title>
        <authorList>
            <person name="Sharma G."/>
            <person name="Subramanian S."/>
        </authorList>
    </citation>
    <scope>NUCLEOTIDE SEQUENCE [LARGE SCALE GENOMIC DNA]</scope>
    <source>
        <strain evidence="2 3">DSM 14724</strain>
    </source>
</reference>
<accession>A0A085WRK8</accession>
<name>A0A085WRK8_9BACT</name>
<dbReference type="EMBL" id="JMCB01000003">
    <property type="protein sequence ID" value="KFE70321.1"/>
    <property type="molecule type" value="Genomic_DNA"/>
</dbReference>
<evidence type="ECO:0000313" key="3">
    <source>
        <dbReference type="Proteomes" id="UP000028725"/>
    </source>
</evidence>
<dbReference type="RefSeq" id="WP_044185247.1">
    <property type="nucleotide sequence ID" value="NZ_JMCB01000003.1"/>
</dbReference>
<protein>
    <submittedName>
        <fullName evidence="2">Uncharacterized protein</fullName>
    </submittedName>
</protein>
<dbReference type="OrthoDB" id="5522512at2"/>
<sequence>MNDEKAEKVRFGRAQKFRLSPKGTEAAQAYTAMIEAAKEGNGRAQFDAARAAWGAPLGLSSEDGLFLVEFGESARTIPEAARNLESCGTTAKEVKAAVERLLTSGMLEPLPAAPPPPAPPPRRYW</sequence>
<dbReference type="AlphaFoldDB" id="A0A085WRK8"/>
<keyword evidence="3" id="KW-1185">Reference proteome</keyword>
<dbReference type="STRING" id="394096.DB31_5363"/>
<evidence type="ECO:0000313" key="2">
    <source>
        <dbReference type="EMBL" id="KFE70321.1"/>
    </source>
</evidence>
<dbReference type="Proteomes" id="UP000028725">
    <property type="component" value="Unassembled WGS sequence"/>
</dbReference>
<organism evidence="2 3">
    <name type="scientific">Hyalangium minutum</name>
    <dbReference type="NCBI Taxonomy" id="394096"/>
    <lineage>
        <taxon>Bacteria</taxon>
        <taxon>Pseudomonadati</taxon>
        <taxon>Myxococcota</taxon>
        <taxon>Myxococcia</taxon>
        <taxon>Myxococcales</taxon>
        <taxon>Cystobacterineae</taxon>
        <taxon>Archangiaceae</taxon>
        <taxon>Hyalangium</taxon>
    </lineage>
</organism>
<gene>
    <name evidence="2" type="ORF">DB31_5363</name>
</gene>
<proteinExistence type="predicted"/>
<feature type="region of interest" description="Disordered" evidence="1">
    <location>
        <begin position="105"/>
        <end position="125"/>
    </location>
</feature>
<evidence type="ECO:0000256" key="1">
    <source>
        <dbReference type="SAM" id="MobiDB-lite"/>
    </source>
</evidence>